<gene>
    <name evidence="1" type="ORF">B0H17DRAFT_852252</name>
</gene>
<accession>A0AAD7FLA0</accession>
<comment type="caution">
    <text evidence="1">The sequence shown here is derived from an EMBL/GenBank/DDBJ whole genome shotgun (WGS) entry which is preliminary data.</text>
</comment>
<sequence length="125" mass="14497">LHKYNVAGSQLNPPRAHLTWASVIETVSLAEFDLLRDTRTDIPVFRDQRSKEEIRRLNVEIVRLLSYMVDEHVDYVRAIRAHVMVAPNLAHELSQQWIARTRINESIAFRLIKTSNLRGFSGSLF</sequence>
<feature type="non-terminal residue" evidence="1">
    <location>
        <position position="1"/>
    </location>
</feature>
<feature type="non-terminal residue" evidence="1">
    <location>
        <position position="125"/>
    </location>
</feature>
<reference evidence="1" key="1">
    <citation type="submission" date="2023-03" db="EMBL/GenBank/DDBJ databases">
        <title>Massive genome expansion in bonnet fungi (Mycena s.s.) driven by repeated elements and novel gene families across ecological guilds.</title>
        <authorList>
            <consortium name="Lawrence Berkeley National Laboratory"/>
            <person name="Harder C.B."/>
            <person name="Miyauchi S."/>
            <person name="Viragh M."/>
            <person name="Kuo A."/>
            <person name="Thoen E."/>
            <person name="Andreopoulos B."/>
            <person name="Lu D."/>
            <person name="Skrede I."/>
            <person name="Drula E."/>
            <person name="Henrissat B."/>
            <person name="Morin E."/>
            <person name="Kohler A."/>
            <person name="Barry K."/>
            <person name="LaButti K."/>
            <person name="Morin E."/>
            <person name="Salamov A."/>
            <person name="Lipzen A."/>
            <person name="Mereny Z."/>
            <person name="Hegedus B."/>
            <person name="Baldrian P."/>
            <person name="Stursova M."/>
            <person name="Weitz H."/>
            <person name="Taylor A."/>
            <person name="Grigoriev I.V."/>
            <person name="Nagy L.G."/>
            <person name="Martin F."/>
            <person name="Kauserud H."/>
        </authorList>
    </citation>
    <scope>NUCLEOTIDE SEQUENCE</scope>
    <source>
        <strain evidence="1">CBHHK067</strain>
    </source>
</reference>
<dbReference type="AlphaFoldDB" id="A0AAD7FLA0"/>
<organism evidence="1 2">
    <name type="scientific">Mycena rosella</name>
    <name type="common">Pink bonnet</name>
    <name type="synonym">Agaricus rosellus</name>
    <dbReference type="NCBI Taxonomy" id="1033263"/>
    <lineage>
        <taxon>Eukaryota</taxon>
        <taxon>Fungi</taxon>
        <taxon>Dikarya</taxon>
        <taxon>Basidiomycota</taxon>
        <taxon>Agaricomycotina</taxon>
        <taxon>Agaricomycetes</taxon>
        <taxon>Agaricomycetidae</taxon>
        <taxon>Agaricales</taxon>
        <taxon>Marasmiineae</taxon>
        <taxon>Mycenaceae</taxon>
        <taxon>Mycena</taxon>
    </lineage>
</organism>
<proteinExistence type="predicted"/>
<name>A0AAD7FLA0_MYCRO</name>
<keyword evidence="2" id="KW-1185">Reference proteome</keyword>
<dbReference type="EMBL" id="JARKIE010000589">
    <property type="protein sequence ID" value="KAJ7626235.1"/>
    <property type="molecule type" value="Genomic_DNA"/>
</dbReference>
<dbReference type="Proteomes" id="UP001221757">
    <property type="component" value="Unassembled WGS sequence"/>
</dbReference>
<protein>
    <submittedName>
        <fullName evidence="1">Uncharacterized protein</fullName>
    </submittedName>
</protein>
<evidence type="ECO:0000313" key="1">
    <source>
        <dbReference type="EMBL" id="KAJ7626235.1"/>
    </source>
</evidence>
<evidence type="ECO:0000313" key="2">
    <source>
        <dbReference type="Proteomes" id="UP001221757"/>
    </source>
</evidence>